<dbReference type="InterPro" id="IPR012675">
    <property type="entry name" value="Beta-grasp_dom_sf"/>
</dbReference>
<dbReference type="InterPro" id="IPR036621">
    <property type="entry name" value="Anticodon-bd_dom_sf"/>
</dbReference>
<dbReference type="InterPro" id="IPR033728">
    <property type="entry name" value="ThrRS_core"/>
</dbReference>
<evidence type="ECO:0000256" key="4">
    <source>
        <dbReference type="ARBA" id="ARBA00022741"/>
    </source>
</evidence>
<dbReference type="NCBIfam" id="TIGR00418">
    <property type="entry name" value="thrS"/>
    <property type="match status" value="1"/>
</dbReference>
<evidence type="ECO:0000256" key="3">
    <source>
        <dbReference type="ARBA" id="ARBA00022598"/>
    </source>
</evidence>
<dbReference type="GO" id="GO:0005737">
    <property type="term" value="C:cytoplasm"/>
    <property type="evidence" value="ECO:0007669"/>
    <property type="project" value="InterPro"/>
</dbReference>
<comment type="catalytic activity">
    <reaction evidence="9">
        <text>tRNA(Thr) + L-threonine + ATP = L-threonyl-tRNA(Thr) + AMP + diphosphate + H(+)</text>
        <dbReference type="Rhea" id="RHEA:24624"/>
        <dbReference type="Rhea" id="RHEA-COMP:9670"/>
        <dbReference type="Rhea" id="RHEA-COMP:9704"/>
        <dbReference type="ChEBI" id="CHEBI:15378"/>
        <dbReference type="ChEBI" id="CHEBI:30616"/>
        <dbReference type="ChEBI" id="CHEBI:33019"/>
        <dbReference type="ChEBI" id="CHEBI:57926"/>
        <dbReference type="ChEBI" id="CHEBI:78442"/>
        <dbReference type="ChEBI" id="CHEBI:78534"/>
        <dbReference type="ChEBI" id="CHEBI:456215"/>
        <dbReference type="EC" id="6.1.1.3"/>
    </reaction>
</comment>
<dbReference type="GeneID" id="10500051"/>
<evidence type="ECO:0000256" key="1">
    <source>
        <dbReference type="ARBA" id="ARBA00008226"/>
    </source>
</evidence>
<evidence type="ECO:0000256" key="6">
    <source>
        <dbReference type="ARBA" id="ARBA00022917"/>
    </source>
</evidence>
<dbReference type="AlphaFoldDB" id="F0ZNY7"/>
<dbReference type="Pfam" id="PF03129">
    <property type="entry name" value="HGTP_anticodon"/>
    <property type="match status" value="1"/>
</dbReference>
<dbReference type="InterPro" id="IPR006195">
    <property type="entry name" value="aa-tRNA-synth_II"/>
</dbReference>
<dbReference type="PROSITE" id="PS50862">
    <property type="entry name" value="AA_TRNA_LIGASE_II"/>
    <property type="match status" value="1"/>
</dbReference>
<evidence type="ECO:0000313" key="12">
    <source>
        <dbReference type="Proteomes" id="UP000001064"/>
    </source>
</evidence>
<sequence>MSFLKLNSRNNQLFKSIINSNKFLNSRYFASKVRLNDGRILDFDQDNITPQDIIKKIGKSNFKHTLTSRVNSNQLVNLKEPIELNDFNIEFLDFEDLEVRKAFWNTSSLVLAAAIKEHYKNTTEFSVDSVLQGSFFVDVYFSKSSMTIKEEDIKRIKKIMEHFIKQNEAIQKFAIPQDKAKLLFCTNPAILKTFTEGENKDVQVIDLNGHYFLEKFKPLEPIAKIQSLDLIKNSSVVGDDPSYTKLQRIVGISFPEKAQMKNWEDLSKKASLRDHRLIGKNQELFFFHPFSPGSCFFLPHGTKIYNKLLNFLRSEYRRRGYQEVITPNIYSQKLWEQSGHWQNYKDNMFSFECDHTHYSLKPMNCPGHCLMFAHRQRSYKELPMRIADFGVLHRNESHGSLTGLTRVRRFQQDDAHIFCTPDMIREEIAQCLDFMKFVYSVFNFTFHLELSTRPDSFLGDIEVWDKAENALSQVLTEFCGNQWKINPKDGAFYGPKIDIHLKDANGKSHQCATIQLDFQLPIRFNLEYNDGKKEETENQQSAVNRPVMIHRALFGSVERMMAILMEHTGGKWPFWLSPRQCIVVSVSKAFNNHALEIQSKLNQSMVDIDVDVDISDNLIAKKVFEATHLQYNYIIVIGQEESDSGILSVRERDSKSKENRKLSIDDLLSEFKLNLKNFK</sequence>
<gene>
    <name evidence="11" type="ORF">DICPUDRAFT_35169</name>
</gene>
<name>F0ZNY7_DICPU</name>
<organism evidence="11 12">
    <name type="scientific">Dictyostelium purpureum</name>
    <name type="common">Slime mold</name>
    <dbReference type="NCBI Taxonomy" id="5786"/>
    <lineage>
        <taxon>Eukaryota</taxon>
        <taxon>Amoebozoa</taxon>
        <taxon>Evosea</taxon>
        <taxon>Eumycetozoa</taxon>
        <taxon>Dictyostelia</taxon>
        <taxon>Dictyosteliales</taxon>
        <taxon>Dictyosteliaceae</taxon>
        <taxon>Dictyostelium</taxon>
    </lineage>
</organism>
<keyword evidence="5" id="KW-0067">ATP-binding</keyword>
<dbReference type="Pfam" id="PF00587">
    <property type="entry name" value="tRNA-synt_2b"/>
    <property type="match status" value="1"/>
</dbReference>
<dbReference type="HAMAP" id="MF_00184">
    <property type="entry name" value="Thr_tRNA_synth"/>
    <property type="match status" value="1"/>
</dbReference>
<feature type="domain" description="Aminoacyl-transfer RNA synthetases class-II family profile" evidence="10">
    <location>
        <begin position="299"/>
        <end position="573"/>
    </location>
</feature>
<reference evidence="12" key="1">
    <citation type="journal article" date="2011" name="Genome Biol.">
        <title>Comparative genomics of the social amoebae Dictyostelium discoideum and Dictyostelium purpureum.</title>
        <authorList>
            <consortium name="US DOE Joint Genome Institute (JGI-PGF)"/>
            <person name="Sucgang R."/>
            <person name="Kuo A."/>
            <person name="Tian X."/>
            <person name="Salerno W."/>
            <person name="Parikh A."/>
            <person name="Feasley C.L."/>
            <person name="Dalin E."/>
            <person name="Tu H."/>
            <person name="Huang E."/>
            <person name="Barry K."/>
            <person name="Lindquist E."/>
            <person name="Shapiro H."/>
            <person name="Bruce D."/>
            <person name="Schmutz J."/>
            <person name="Salamov A."/>
            <person name="Fey P."/>
            <person name="Gaudet P."/>
            <person name="Anjard C."/>
            <person name="Babu M.M."/>
            <person name="Basu S."/>
            <person name="Bushmanova Y."/>
            <person name="van der Wel H."/>
            <person name="Katoh-Kurasawa M."/>
            <person name="Dinh C."/>
            <person name="Coutinho P.M."/>
            <person name="Saito T."/>
            <person name="Elias M."/>
            <person name="Schaap P."/>
            <person name="Kay R.R."/>
            <person name="Henrissat B."/>
            <person name="Eichinger L."/>
            <person name="Rivero F."/>
            <person name="Putnam N.H."/>
            <person name="West C.M."/>
            <person name="Loomis W.F."/>
            <person name="Chisholm R.L."/>
            <person name="Shaulsky G."/>
            <person name="Strassmann J.E."/>
            <person name="Queller D.C."/>
            <person name="Kuspa A."/>
            <person name="Grigoriev I.V."/>
        </authorList>
    </citation>
    <scope>NUCLEOTIDE SEQUENCE [LARGE SCALE GENOMIC DNA]</scope>
    <source>
        <strain evidence="12">QSDP1</strain>
    </source>
</reference>
<evidence type="ECO:0000256" key="5">
    <source>
        <dbReference type="ARBA" id="ARBA00022840"/>
    </source>
</evidence>
<dbReference type="FunCoup" id="F0ZNY7">
    <property type="interactions" value="42"/>
</dbReference>
<evidence type="ECO:0000256" key="8">
    <source>
        <dbReference type="ARBA" id="ARBA00031900"/>
    </source>
</evidence>
<dbReference type="GO" id="GO:0005524">
    <property type="term" value="F:ATP binding"/>
    <property type="evidence" value="ECO:0007669"/>
    <property type="project" value="UniProtKB-KW"/>
</dbReference>
<dbReference type="GO" id="GO:0004829">
    <property type="term" value="F:threonine-tRNA ligase activity"/>
    <property type="evidence" value="ECO:0000318"/>
    <property type="project" value="GO_Central"/>
</dbReference>
<keyword evidence="4" id="KW-0547">Nucleotide-binding</keyword>
<dbReference type="InterPro" id="IPR045864">
    <property type="entry name" value="aa-tRNA-synth_II/BPL/LPL"/>
</dbReference>
<dbReference type="OrthoDB" id="5423599at2759"/>
<dbReference type="SUPFAM" id="SSF55681">
    <property type="entry name" value="Class II aaRS and biotin synthetases"/>
    <property type="match status" value="1"/>
</dbReference>
<accession>F0ZNY7</accession>
<keyword evidence="6" id="KW-0648">Protein biosynthesis</keyword>
<evidence type="ECO:0000256" key="7">
    <source>
        <dbReference type="ARBA" id="ARBA00023146"/>
    </source>
</evidence>
<keyword evidence="12" id="KW-1185">Reference proteome</keyword>
<dbReference type="SUPFAM" id="SSF52954">
    <property type="entry name" value="Class II aaRS ABD-related"/>
    <property type="match status" value="1"/>
</dbReference>
<dbReference type="SUPFAM" id="SSF55186">
    <property type="entry name" value="ThrRS/AlaRS common domain"/>
    <property type="match status" value="1"/>
</dbReference>
<dbReference type="GO" id="GO:0006435">
    <property type="term" value="P:threonyl-tRNA aminoacylation"/>
    <property type="evidence" value="ECO:0000318"/>
    <property type="project" value="GO_Central"/>
</dbReference>
<dbReference type="STRING" id="5786.F0ZNY7"/>
<dbReference type="Gene3D" id="3.10.20.30">
    <property type="match status" value="1"/>
</dbReference>
<dbReference type="InterPro" id="IPR002314">
    <property type="entry name" value="aa-tRNA-synt_IIb"/>
</dbReference>
<dbReference type="InterPro" id="IPR002320">
    <property type="entry name" value="Thr-tRNA-ligase_IIa"/>
</dbReference>
<evidence type="ECO:0000259" key="10">
    <source>
        <dbReference type="PROSITE" id="PS50862"/>
    </source>
</evidence>
<dbReference type="FunFam" id="3.30.930.10:FF:000009">
    <property type="entry name" value="Threonine--tRNA ligase 2, cytoplasmic"/>
    <property type="match status" value="1"/>
</dbReference>
<proteinExistence type="inferred from homology"/>
<dbReference type="PANTHER" id="PTHR11451:SF16">
    <property type="entry name" value="THREONINE--TRNA LIGASE 2, CYTOPLASMIC-RELATED"/>
    <property type="match status" value="1"/>
</dbReference>
<dbReference type="KEGG" id="dpp:DICPUDRAFT_35169"/>
<evidence type="ECO:0000256" key="2">
    <source>
        <dbReference type="ARBA" id="ARBA00013163"/>
    </source>
</evidence>
<keyword evidence="7" id="KW-0030">Aminoacyl-tRNA synthetase</keyword>
<dbReference type="InterPro" id="IPR018163">
    <property type="entry name" value="Thr/Ala-tRNA-synth_IIc_edit"/>
</dbReference>
<dbReference type="CDD" id="cd00771">
    <property type="entry name" value="ThrRS_core"/>
    <property type="match status" value="1"/>
</dbReference>
<dbReference type="PRINTS" id="PR01047">
    <property type="entry name" value="TRNASYNTHTHR"/>
</dbReference>
<dbReference type="EMBL" id="GL871101">
    <property type="protein sequence ID" value="EGC34348.1"/>
    <property type="molecule type" value="Genomic_DNA"/>
</dbReference>
<protein>
    <recommendedName>
        <fullName evidence="2">threonine--tRNA ligase</fullName>
        <ecNumber evidence="2">6.1.1.3</ecNumber>
    </recommendedName>
    <alternativeName>
        <fullName evidence="8">Threonyl-tRNA synthetase</fullName>
    </alternativeName>
</protein>
<keyword evidence="3" id="KW-0436">Ligase</keyword>
<dbReference type="InterPro" id="IPR004154">
    <property type="entry name" value="Anticodon-bd"/>
</dbReference>
<dbReference type="OMA" id="HRNETHG"/>
<dbReference type="Proteomes" id="UP000001064">
    <property type="component" value="Unassembled WGS sequence"/>
</dbReference>
<dbReference type="eggNOG" id="KOG1637">
    <property type="taxonomic scope" value="Eukaryota"/>
</dbReference>
<dbReference type="RefSeq" id="XP_003289141.1">
    <property type="nucleotide sequence ID" value="XM_003289093.1"/>
</dbReference>
<evidence type="ECO:0000256" key="9">
    <source>
        <dbReference type="ARBA" id="ARBA00049515"/>
    </source>
</evidence>
<dbReference type="CDD" id="cd01667">
    <property type="entry name" value="TGS_ThrRS"/>
    <property type="match status" value="1"/>
</dbReference>
<dbReference type="InParanoid" id="F0ZNY7"/>
<dbReference type="VEuPathDB" id="AmoebaDB:DICPUDRAFT_35169"/>
<dbReference type="Gene3D" id="3.40.50.800">
    <property type="entry name" value="Anticodon-binding domain"/>
    <property type="match status" value="1"/>
</dbReference>
<dbReference type="PANTHER" id="PTHR11451">
    <property type="entry name" value="THREONINE-TRNA LIGASE"/>
    <property type="match status" value="1"/>
</dbReference>
<dbReference type="EC" id="6.1.1.3" evidence="2"/>
<evidence type="ECO:0000313" key="11">
    <source>
        <dbReference type="EMBL" id="EGC34348.1"/>
    </source>
</evidence>
<dbReference type="Gene3D" id="3.30.980.10">
    <property type="entry name" value="Threonyl-trna Synthetase, Chain A, domain 2"/>
    <property type="match status" value="1"/>
</dbReference>
<dbReference type="Gene3D" id="3.30.930.10">
    <property type="entry name" value="Bira Bifunctional Protein, Domain 2"/>
    <property type="match status" value="1"/>
</dbReference>
<comment type="similarity">
    <text evidence="1">Belongs to the class-II aminoacyl-tRNA synthetase family.</text>
</comment>